<keyword evidence="6 17" id="KW-0031">Aminopeptidase</keyword>
<evidence type="ECO:0000256" key="6">
    <source>
        <dbReference type="ARBA" id="ARBA00022438"/>
    </source>
</evidence>
<proteinExistence type="inferred from homology"/>
<protein>
    <recommendedName>
        <fullName evidence="5 12">Aminopeptidase N</fullName>
        <ecNumber evidence="4 12">3.4.11.2</ecNumber>
    </recommendedName>
</protein>
<dbReference type="Pfam" id="PF01433">
    <property type="entry name" value="Peptidase_M1"/>
    <property type="match status" value="1"/>
</dbReference>
<keyword evidence="10" id="KW-0862">Zinc</keyword>
<dbReference type="InterPro" id="IPR014782">
    <property type="entry name" value="Peptidase_M1_dom"/>
</dbReference>
<evidence type="ECO:0000256" key="11">
    <source>
        <dbReference type="ARBA" id="ARBA00023049"/>
    </source>
</evidence>
<feature type="domain" description="Aminopeptidase N-like N-terminal" evidence="16">
    <location>
        <begin position="94"/>
        <end position="193"/>
    </location>
</feature>
<evidence type="ECO:0000256" key="5">
    <source>
        <dbReference type="ARBA" id="ARBA00015611"/>
    </source>
</evidence>
<dbReference type="InterPro" id="IPR024601">
    <property type="entry name" value="Peptidase_M1_pepN_C"/>
</dbReference>
<dbReference type="SUPFAM" id="SSF55486">
    <property type="entry name" value="Metalloproteases ('zincins'), catalytic domain"/>
    <property type="match status" value="1"/>
</dbReference>
<dbReference type="EC" id="3.4.11.2" evidence="4 12"/>
<comment type="caution">
    <text evidence="17">The sequence shown here is derived from an EMBL/GenBank/DDBJ whole genome shotgun (WGS) entry which is preliminary data.</text>
</comment>
<keyword evidence="8" id="KW-0479">Metal-binding</keyword>
<organism evidence="17 18">
    <name type="scientific">Martelella radicis</name>
    <dbReference type="NCBI Taxonomy" id="1397476"/>
    <lineage>
        <taxon>Bacteria</taxon>
        <taxon>Pseudomonadati</taxon>
        <taxon>Pseudomonadota</taxon>
        <taxon>Alphaproteobacteria</taxon>
        <taxon>Hyphomicrobiales</taxon>
        <taxon>Aurantimonadaceae</taxon>
        <taxon>Martelella</taxon>
    </lineage>
</organism>
<comment type="cofactor">
    <cofactor evidence="2">
        <name>Zn(2+)</name>
        <dbReference type="ChEBI" id="CHEBI:29105"/>
    </cofactor>
</comment>
<dbReference type="Gene3D" id="2.60.40.1840">
    <property type="match status" value="1"/>
</dbReference>
<dbReference type="AlphaFoldDB" id="A0A7W6KKJ7"/>
<dbReference type="Gene3D" id="1.25.50.10">
    <property type="entry name" value="Peptidase M1, alanyl aminopeptidase, C-terminal domain"/>
    <property type="match status" value="1"/>
</dbReference>
<evidence type="ECO:0000256" key="7">
    <source>
        <dbReference type="ARBA" id="ARBA00022670"/>
    </source>
</evidence>
<accession>A0A7W6KKJ7</accession>
<dbReference type="GO" id="GO:0008270">
    <property type="term" value="F:zinc ion binding"/>
    <property type="evidence" value="ECO:0007669"/>
    <property type="project" value="InterPro"/>
</dbReference>
<dbReference type="Pfam" id="PF17432">
    <property type="entry name" value="DUF3458_C"/>
    <property type="match status" value="1"/>
</dbReference>
<comment type="similarity">
    <text evidence="3">Belongs to the peptidase M1 family.</text>
</comment>
<name>A0A7W6KKJ7_9HYPH</name>
<feature type="domain" description="Peptidase M1 membrane alanine aminopeptidase" evidence="13">
    <location>
        <begin position="232"/>
        <end position="443"/>
    </location>
</feature>
<evidence type="ECO:0000313" key="17">
    <source>
        <dbReference type="EMBL" id="MBB4121613.1"/>
    </source>
</evidence>
<sequence length="882" mass="97760">MPTDKNRTVYLKDYQPTDFIIETVDLVFDLGETMTTVGSEIRMRRRPGADPSAPLVFDGDGLALSGLALDGKPLLPERYDSDADTLTVRDLPEDGAFTLTVKTRINPTANSQLLGLYRTNGIYSTQCEAEGFRRITYFYDRPDVLAVYTVTIIADEKTCPLLLSNGNMVEEQTLDDGRHMARWHDPFPKPSYLFALVAGDLAMIEDRFTTMSGRDVTLRVYVEHGKAERAGYAMDALKRAMKWDEERFGREYDLDIFMIVAVSDFNMGAMENKGLNIFNDRLILADPETATDDDYARIEAVVAHEYFHNWTGNRITCRDWFQLSLKEGLTVYREHEFSADQRSRPVVRVDEVKFLRAHQFPEDGGPLAHPVRPTEYVEIDNFYTTTVYEKGSEVSRMIATLLGPDGFRQGLDLFFERHDGGAVTIEDYLKCFEEATGHDLTHFALWYHQAGTPVISVASAYDEDKRELTLTLGQTTTPTPGEKVKKPLHIPLRVGLIGPNGDNMEPSAITGGEHRKDVLELTEDEQTFVFEGIGARPAISVNRDFSAPVKIRFDQSREDRLRIAGAETDLVARWDTINALALETLVKAAGDVKAGRSVTIDGELGDVLIATAEDDALEPAFRALALTLPSELDIGRAIVDNVDPDAIHTARSAVFAAIAQAGGDSFARLTTAMENPRTFSPDAESAGRRALTNAALALAVAGEGDPARANRAYGHADNMTDMLAAMRILAHQFAGSAEAEDALSDFRRRFAGEPLVLDKWFSTLATVPGAQTLERVAALMGDDAFDETNPNRVRALIGAFASSNPTGFNRDDGAGYNFFADFILTSDKRNATLTARLMTAMRSFEALEPTRQALARRQIERIAAHDDLSRNLRDIVDRMLKS</sequence>
<dbReference type="GO" id="GO:0008237">
    <property type="term" value="F:metallopeptidase activity"/>
    <property type="evidence" value="ECO:0007669"/>
    <property type="project" value="UniProtKB-UniRule"/>
</dbReference>
<keyword evidence="9 17" id="KW-0378">Hydrolase</keyword>
<evidence type="ECO:0000259" key="16">
    <source>
        <dbReference type="Pfam" id="PF17900"/>
    </source>
</evidence>
<dbReference type="InterPro" id="IPR038438">
    <property type="entry name" value="PepN_Ig-like_sf"/>
</dbReference>
<dbReference type="Pfam" id="PF11940">
    <property type="entry name" value="DUF3458"/>
    <property type="match status" value="1"/>
</dbReference>
<keyword evidence="18" id="KW-1185">Reference proteome</keyword>
<dbReference type="FunFam" id="2.60.40.1840:FF:000001">
    <property type="entry name" value="Aminopeptidase N"/>
    <property type="match status" value="1"/>
</dbReference>
<feature type="domain" description="Peptidase M1 alanyl aminopeptidase C-terminal" evidence="15">
    <location>
        <begin position="558"/>
        <end position="881"/>
    </location>
</feature>
<dbReference type="FunFam" id="3.30.2010.30:FF:000002">
    <property type="entry name" value="Putative aminopeptidase N"/>
    <property type="match status" value="1"/>
</dbReference>
<dbReference type="PANTHER" id="PTHR46322:SF1">
    <property type="entry name" value="PUROMYCIN-SENSITIVE AMINOPEPTIDASE"/>
    <property type="match status" value="1"/>
</dbReference>
<dbReference type="InterPro" id="IPR001930">
    <property type="entry name" value="Peptidase_M1"/>
</dbReference>
<evidence type="ECO:0000256" key="12">
    <source>
        <dbReference type="NCBIfam" id="TIGR02414"/>
    </source>
</evidence>
<evidence type="ECO:0000256" key="3">
    <source>
        <dbReference type="ARBA" id="ARBA00010136"/>
    </source>
</evidence>
<dbReference type="RefSeq" id="WP_183484308.1">
    <property type="nucleotide sequence ID" value="NZ_JACIDZ010000004.1"/>
</dbReference>
<evidence type="ECO:0000256" key="1">
    <source>
        <dbReference type="ARBA" id="ARBA00000098"/>
    </source>
</evidence>
<keyword evidence="11" id="KW-0482">Metalloprotease</keyword>
<dbReference type="InterPro" id="IPR037144">
    <property type="entry name" value="Peptidase_M1_pepN_C_sf"/>
</dbReference>
<dbReference type="CDD" id="cd09600">
    <property type="entry name" value="M1_APN"/>
    <property type="match status" value="1"/>
</dbReference>
<evidence type="ECO:0000259" key="14">
    <source>
        <dbReference type="Pfam" id="PF11940"/>
    </source>
</evidence>
<evidence type="ECO:0000259" key="15">
    <source>
        <dbReference type="Pfam" id="PF17432"/>
    </source>
</evidence>
<evidence type="ECO:0000256" key="9">
    <source>
        <dbReference type="ARBA" id="ARBA00022801"/>
    </source>
</evidence>
<reference evidence="17 18" key="1">
    <citation type="submission" date="2020-08" db="EMBL/GenBank/DDBJ databases">
        <title>Genomic Encyclopedia of Type Strains, Phase IV (KMG-IV): sequencing the most valuable type-strain genomes for metagenomic binning, comparative biology and taxonomic classification.</title>
        <authorList>
            <person name="Goeker M."/>
        </authorList>
    </citation>
    <scope>NUCLEOTIDE SEQUENCE [LARGE SCALE GENOMIC DNA]</scope>
    <source>
        <strain evidence="17 18">DSM 28101</strain>
    </source>
</reference>
<evidence type="ECO:0000256" key="4">
    <source>
        <dbReference type="ARBA" id="ARBA00012564"/>
    </source>
</evidence>
<dbReference type="Gene3D" id="1.10.390.10">
    <property type="entry name" value="Neutral Protease Domain 2"/>
    <property type="match status" value="1"/>
</dbReference>
<dbReference type="InterPro" id="IPR012779">
    <property type="entry name" value="Peptidase_M1_pepN"/>
</dbReference>
<evidence type="ECO:0000259" key="13">
    <source>
        <dbReference type="Pfam" id="PF01433"/>
    </source>
</evidence>
<dbReference type="Gene3D" id="3.30.2010.30">
    <property type="match status" value="1"/>
</dbReference>
<evidence type="ECO:0000256" key="8">
    <source>
        <dbReference type="ARBA" id="ARBA00022723"/>
    </source>
</evidence>
<dbReference type="SUPFAM" id="SSF63737">
    <property type="entry name" value="Leukotriene A4 hydrolase N-terminal domain"/>
    <property type="match status" value="1"/>
</dbReference>
<evidence type="ECO:0000256" key="10">
    <source>
        <dbReference type="ARBA" id="ARBA00022833"/>
    </source>
</evidence>
<dbReference type="GO" id="GO:0016285">
    <property type="term" value="F:alanyl aminopeptidase activity"/>
    <property type="evidence" value="ECO:0007669"/>
    <property type="project" value="UniProtKB-EC"/>
</dbReference>
<feature type="domain" description="Peptidase M1 alanyl aminopeptidase Ig-like fold" evidence="14">
    <location>
        <begin position="451"/>
        <end position="553"/>
    </location>
</feature>
<dbReference type="InterPro" id="IPR045357">
    <property type="entry name" value="Aminopeptidase_N-like_N"/>
</dbReference>
<dbReference type="Pfam" id="PF17900">
    <property type="entry name" value="Peptidase_M1_N"/>
    <property type="match status" value="1"/>
</dbReference>
<dbReference type="GO" id="GO:0006508">
    <property type="term" value="P:proteolysis"/>
    <property type="evidence" value="ECO:0007669"/>
    <property type="project" value="UniProtKB-UniRule"/>
</dbReference>
<comment type="catalytic activity">
    <reaction evidence="1">
        <text>Release of an N-terminal amino acid, Xaa-|-Yaa- from a peptide, amide or arylamide. Xaa is preferably Ala, but may be most amino acids including Pro (slow action). When a terminal hydrophobic residue is followed by a prolyl residue, the two may be released as an intact Xaa-Pro dipeptide.</text>
        <dbReference type="EC" id="3.4.11.2"/>
    </reaction>
</comment>
<dbReference type="Proteomes" id="UP000530571">
    <property type="component" value="Unassembled WGS sequence"/>
</dbReference>
<dbReference type="InterPro" id="IPR027268">
    <property type="entry name" value="Peptidase_M4/M1_CTD_sf"/>
</dbReference>
<dbReference type="InterPro" id="IPR042097">
    <property type="entry name" value="Aminopeptidase_N-like_N_sf"/>
</dbReference>
<evidence type="ECO:0000313" key="18">
    <source>
        <dbReference type="Proteomes" id="UP000530571"/>
    </source>
</evidence>
<keyword evidence="7" id="KW-0645">Protease</keyword>
<dbReference type="Gene3D" id="2.60.40.1730">
    <property type="entry name" value="tricorn interacting facor f3 domain"/>
    <property type="match status" value="1"/>
</dbReference>
<dbReference type="EMBL" id="JACIDZ010000004">
    <property type="protein sequence ID" value="MBB4121613.1"/>
    <property type="molecule type" value="Genomic_DNA"/>
</dbReference>
<dbReference type="NCBIfam" id="TIGR02414">
    <property type="entry name" value="pepN_proteo"/>
    <property type="match status" value="1"/>
</dbReference>
<evidence type="ECO:0000256" key="2">
    <source>
        <dbReference type="ARBA" id="ARBA00001947"/>
    </source>
</evidence>
<dbReference type="InterPro" id="IPR035414">
    <property type="entry name" value="Peptidase_M1_pepN_Ig-like"/>
</dbReference>
<dbReference type="PANTHER" id="PTHR46322">
    <property type="entry name" value="PUROMYCIN-SENSITIVE AMINOPEPTIDASE"/>
    <property type="match status" value="1"/>
</dbReference>
<gene>
    <name evidence="17" type="ORF">GGR30_001531</name>
</gene>
<dbReference type="PRINTS" id="PR00756">
    <property type="entry name" value="ALADIPTASE"/>
</dbReference>